<dbReference type="SUPFAM" id="SSF81345">
    <property type="entry name" value="ABC transporter involved in vitamin B12 uptake, BtuC"/>
    <property type="match status" value="1"/>
</dbReference>
<feature type="transmembrane region" description="Helical" evidence="8">
    <location>
        <begin position="6"/>
        <end position="30"/>
    </location>
</feature>
<keyword evidence="5 8" id="KW-0812">Transmembrane</keyword>
<feature type="transmembrane region" description="Helical" evidence="8">
    <location>
        <begin position="147"/>
        <end position="165"/>
    </location>
</feature>
<feature type="transmembrane region" description="Helical" evidence="8">
    <location>
        <begin position="93"/>
        <end position="113"/>
    </location>
</feature>
<evidence type="ECO:0000256" key="6">
    <source>
        <dbReference type="ARBA" id="ARBA00022989"/>
    </source>
</evidence>
<feature type="transmembrane region" description="Helical" evidence="8">
    <location>
        <begin position="60"/>
        <end position="81"/>
    </location>
</feature>
<gene>
    <name evidence="9" type="ORF">METZ01_LOCUS450910</name>
</gene>
<keyword evidence="4" id="KW-1003">Cell membrane</keyword>
<organism evidence="9">
    <name type="scientific">marine metagenome</name>
    <dbReference type="NCBI Taxonomy" id="408172"/>
    <lineage>
        <taxon>unclassified sequences</taxon>
        <taxon>metagenomes</taxon>
        <taxon>ecological metagenomes</taxon>
    </lineage>
</organism>
<evidence type="ECO:0008006" key="10">
    <source>
        <dbReference type="Google" id="ProtNLM"/>
    </source>
</evidence>
<comment type="subcellular location">
    <subcellularLocation>
        <location evidence="1">Cell membrane</location>
        <topology evidence="1">Multi-pass membrane protein</topology>
    </subcellularLocation>
</comment>
<proteinExistence type="inferred from homology"/>
<keyword evidence="6 8" id="KW-1133">Transmembrane helix</keyword>
<dbReference type="GO" id="GO:0043190">
    <property type="term" value="C:ATP-binding cassette (ABC) transporter complex"/>
    <property type="evidence" value="ECO:0007669"/>
    <property type="project" value="InterPro"/>
</dbReference>
<evidence type="ECO:0000256" key="3">
    <source>
        <dbReference type="ARBA" id="ARBA00022448"/>
    </source>
</evidence>
<dbReference type="GO" id="GO:0010043">
    <property type="term" value="P:response to zinc ion"/>
    <property type="evidence" value="ECO:0007669"/>
    <property type="project" value="TreeGrafter"/>
</dbReference>
<evidence type="ECO:0000256" key="7">
    <source>
        <dbReference type="ARBA" id="ARBA00023136"/>
    </source>
</evidence>
<evidence type="ECO:0000313" key="9">
    <source>
        <dbReference type="EMBL" id="SVD98056.1"/>
    </source>
</evidence>
<protein>
    <recommendedName>
        <fullName evidence="10">Iron ABC transporter</fullName>
    </recommendedName>
</protein>
<keyword evidence="3" id="KW-0813">Transport</keyword>
<evidence type="ECO:0000256" key="1">
    <source>
        <dbReference type="ARBA" id="ARBA00004651"/>
    </source>
</evidence>
<feature type="non-terminal residue" evidence="9">
    <location>
        <position position="187"/>
    </location>
</feature>
<evidence type="ECO:0000256" key="5">
    <source>
        <dbReference type="ARBA" id="ARBA00022692"/>
    </source>
</evidence>
<dbReference type="EMBL" id="UINC01186036">
    <property type="protein sequence ID" value="SVD98056.1"/>
    <property type="molecule type" value="Genomic_DNA"/>
</dbReference>
<evidence type="ECO:0000256" key="8">
    <source>
        <dbReference type="SAM" id="Phobius"/>
    </source>
</evidence>
<evidence type="ECO:0000256" key="2">
    <source>
        <dbReference type="ARBA" id="ARBA00008034"/>
    </source>
</evidence>
<name>A0A382ZR12_9ZZZZ</name>
<dbReference type="Gene3D" id="1.10.3470.10">
    <property type="entry name" value="ABC transporter involved in vitamin B12 uptake, BtuC"/>
    <property type="match status" value="1"/>
</dbReference>
<dbReference type="PANTHER" id="PTHR30477">
    <property type="entry name" value="ABC-TRANSPORTER METAL-BINDING PROTEIN"/>
    <property type="match status" value="1"/>
</dbReference>
<reference evidence="9" key="1">
    <citation type="submission" date="2018-05" db="EMBL/GenBank/DDBJ databases">
        <authorList>
            <person name="Lanie J.A."/>
            <person name="Ng W.-L."/>
            <person name="Kazmierczak K.M."/>
            <person name="Andrzejewski T.M."/>
            <person name="Davidsen T.M."/>
            <person name="Wayne K.J."/>
            <person name="Tettelin H."/>
            <person name="Glass J.I."/>
            <person name="Rusch D."/>
            <person name="Podicherti R."/>
            <person name="Tsui H.-C.T."/>
            <person name="Winkler M.E."/>
        </authorList>
    </citation>
    <scope>NUCLEOTIDE SEQUENCE</scope>
</reference>
<dbReference type="AlphaFoldDB" id="A0A382ZR12"/>
<dbReference type="InterPro" id="IPR001626">
    <property type="entry name" value="ABC_TroCD"/>
</dbReference>
<dbReference type="Pfam" id="PF00950">
    <property type="entry name" value="ABC-3"/>
    <property type="match status" value="1"/>
</dbReference>
<dbReference type="PANTHER" id="PTHR30477:SF8">
    <property type="entry name" value="METAL TRANSPORT SYSTEM MEMBRANE PROTEIN CT_070-RELATED"/>
    <property type="match status" value="1"/>
</dbReference>
<comment type="similarity">
    <text evidence="2">Belongs to the ABC-3 integral membrane protein family.</text>
</comment>
<accession>A0A382ZR12</accession>
<dbReference type="InterPro" id="IPR037294">
    <property type="entry name" value="ABC_BtuC-like"/>
</dbReference>
<evidence type="ECO:0000256" key="4">
    <source>
        <dbReference type="ARBA" id="ARBA00022475"/>
    </source>
</evidence>
<dbReference type="GO" id="GO:0055085">
    <property type="term" value="P:transmembrane transport"/>
    <property type="evidence" value="ECO:0007669"/>
    <property type="project" value="InterPro"/>
</dbReference>
<keyword evidence="7 8" id="KW-0472">Membrane</keyword>
<sequence>MIEISGSFWIVLTGVFATASCGLLGTFLVLRKMSLLGDALSHAVLPGIAIAFLLSGSRAIVPMFLGATLFGLVTTLLVEAFHKKWQVQEDASIGVVFTALFALGVVLITAFAGQVDLDQECVLYGEIAYTPWDLLLWGEHSLGPRPVWILGGVLAVNLLLVTLFYKELKIASFDPAMAVSVGINATL</sequence>